<protein>
    <submittedName>
        <fullName evidence="5">AraC family transcriptional regulator</fullName>
    </submittedName>
</protein>
<dbReference type="PROSITE" id="PS00041">
    <property type="entry name" value="HTH_ARAC_FAMILY_1"/>
    <property type="match status" value="1"/>
</dbReference>
<proteinExistence type="predicted"/>
<evidence type="ECO:0000256" key="2">
    <source>
        <dbReference type="ARBA" id="ARBA00023125"/>
    </source>
</evidence>
<keyword evidence="1" id="KW-0805">Transcription regulation</keyword>
<gene>
    <name evidence="5" type="ORF">GCM10022404_29330</name>
</gene>
<evidence type="ECO:0000256" key="3">
    <source>
        <dbReference type="ARBA" id="ARBA00023163"/>
    </source>
</evidence>
<dbReference type="Pfam" id="PF12833">
    <property type="entry name" value="HTH_18"/>
    <property type="match status" value="1"/>
</dbReference>
<dbReference type="Gene3D" id="2.60.120.10">
    <property type="entry name" value="Jelly Rolls"/>
    <property type="match status" value="1"/>
</dbReference>
<feature type="domain" description="HTH araC/xylS-type" evidence="4">
    <location>
        <begin position="196"/>
        <end position="278"/>
    </location>
</feature>
<keyword evidence="3" id="KW-0804">Transcription</keyword>
<dbReference type="Gene3D" id="1.10.10.60">
    <property type="entry name" value="Homeodomain-like"/>
    <property type="match status" value="1"/>
</dbReference>
<dbReference type="PROSITE" id="PS01124">
    <property type="entry name" value="HTH_ARAC_FAMILY_2"/>
    <property type="match status" value="1"/>
</dbReference>
<name>A0ABP7KHL9_9RHOB</name>
<keyword evidence="2" id="KW-0238">DNA-binding</keyword>
<dbReference type="PRINTS" id="PR00032">
    <property type="entry name" value="HTHARAC"/>
</dbReference>
<evidence type="ECO:0000256" key="1">
    <source>
        <dbReference type="ARBA" id="ARBA00023015"/>
    </source>
</evidence>
<evidence type="ECO:0000313" key="5">
    <source>
        <dbReference type="EMBL" id="GAA3877692.1"/>
    </source>
</evidence>
<evidence type="ECO:0000259" key="4">
    <source>
        <dbReference type="PROSITE" id="PS01124"/>
    </source>
</evidence>
<dbReference type="RefSeq" id="WP_344848407.1">
    <property type="nucleotide sequence ID" value="NZ_BAABDF010000007.1"/>
</dbReference>
<dbReference type="InterPro" id="IPR009057">
    <property type="entry name" value="Homeodomain-like_sf"/>
</dbReference>
<comment type="caution">
    <text evidence="5">The sequence shown here is derived from an EMBL/GenBank/DDBJ whole genome shotgun (WGS) entry which is preliminary data.</text>
</comment>
<reference evidence="6" key="1">
    <citation type="journal article" date="2019" name="Int. J. Syst. Evol. Microbiol.">
        <title>The Global Catalogue of Microorganisms (GCM) 10K type strain sequencing project: providing services to taxonomists for standard genome sequencing and annotation.</title>
        <authorList>
            <consortium name="The Broad Institute Genomics Platform"/>
            <consortium name="The Broad Institute Genome Sequencing Center for Infectious Disease"/>
            <person name="Wu L."/>
            <person name="Ma J."/>
        </authorList>
    </citation>
    <scope>NUCLEOTIDE SEQUENCE [LARGE SCALE GENOMIC DNA]</scope>
    <source>
        <strain evidence="6">JCM 17190</strain>
    </source>
</reference>
<dbReference type="SUPFAM" id="SSF46689">
    <property type="entry name" value="Homeodomain-like"/>
    <property type="match status" value="1"/>
</dbReference>
<evidence type="ECO:0000313" key="6">
    <source>
        <dbReference type="Proteomes" id="UP001399917"/>
    </source>
</evidence>
<dbReference type="SMART" id="SM00342">
    <property type="entry name" value="HTH_ARAC"/>
    <property type="match status" value="1"/>
</dbReference>
<dbReference type="InterPro" id="IPR020449">
    <property type="entry name" value="Tscrpt_reg_AraC-type_HTH"/>
</dbReference>
<dbReference type="InterPro" id="IPR018060">
    <property type="entry name" value="HTH_AraC"/>
</dbReference>
<dbReference type="InterPro" id="IPR011051">
    <property type="entry name" value="RmlC_Cupin_sf"/>
</dbReference>
<dbReference type="SUPFAM" id="SSF51182">
    <property type="entry name" value="RmlC-like cupins"/>
    <property type="match status" value="1"/>
</dbReference>
<sequence length="294" mass="32890">MDEIVTGPFDGIPADALRVRLARSTIKMSHSENWRVDKSNPDHDLVICLTGSAIYDIADQTHTLHPGDALLIPAGTRFCGQHGGGPLYTGIAQHFSLDLFGHVDMVSQMDLAPKVTLSGWDYLAPLIHNYHATVPRWSTTLTQHHYFMTILLSFLQDAFLGWRDHAVGAMDGRDALSLHIMLCAAKLSGDPIGETTLDTALAAVPYNGDYFRRAFRDRLGFTPQKFLELKKMEAAKHGLLFGRSVKEVAADVGYRDVYFFSRMFKQYMGAPPSSYRLKARDRLARLQEQYTDAP</sequence>
<dbReference type="Proteomes" id="UP001399917">
    <property type="component" value="Unassembled WGS sequence"/>
</dbReference>
<accession>A0ABP7KHL9</accession>
<dbReference type="PANTHER" id="PTHR46796">
    <property type="entry name" value="HTH-TYPE TRANSCRIPTIONAL ACTIVATOR RHAS-RELATED"/>
    <property type="match status" value="1"/>
</dbReference>
<dbReference type="InterPro" id="IPR014710">
    <property type="entry name" value="RmlC-like_jellyroll"/>
</dbReference>
<keyword evidence="6" id="KW-1185">Reference proteome</keyword>
<dbReference type="EMBL" id="BAABDF010000007">
    <property type="protein sequence ID" value="GAA3877692.1"/>
    <property type="molecule type" value="Genomic_DNA"/>
</dbReference>
<dbReference type="InterPro" id="IPR050204">
    <property type="entry name" value="AraC_XylS_family_regulators"/>
</dbReference>
<organism evidence="5 6">
    <name type="scientific">Celeribacter arenosi</name>
    <dbReference type="NCBI Taxonomy" id="792649"/>
    <lineage>
        <taxon>Bacteria</taxon>
        <taxon>Pseudomonadati</taxon>
        <taxon>Pseudomonadota</taxon>
        <taxon>Alphaproteobacteria</taxon>
        <taxon>Rhodobacterales</taxon>
        <taxon>Roseobacteraceae</taxon>
        <taxon>Celeribacter</taxon>
    </lineage>
</organism>
<dbReference type="InterPro" id="IPR018062">
    <property type="entry name" value="HTH_AraC-typ_CS"/>
</dbReference>